<gene>
    <name evidence="2" type="ORF">GALMADRAFT_138356</name>
</gene>
<reference evidence="3" key="1">
    <citation type="journal article" date="2014" name="Proc. Natl. Acad. Sci. U.S.A.">
        <title>Extensive sampling of basidiomycete genomes demonstrates inadequacy of the white-rot/brown-rot paradigm for wood decay fungi.</title>
        <authorList>
            <person name="Riley R."/>
            <person name="Salamov A.A."/>
            <person name="Brown D.W."/>
            <person name="Nagy L.G."/>
            <person name="Floudas D."/>
            <person name="Held B.W."/>
            <person name="Levasseur A."/>
            <person name="Lombard V."/>
            <person name="Morin E."/>
            <person name="Otillar R."/>
            <person name="Lindquist E.A."/>
            <person name="Sun H."/>
            <person name="LaButti K.M."/>
            <person name="Schmutz J."/>
            <person name="Jabbour D."/>
            <person name="Luo H."/>
            <person name="Baker S.E."/>
            <person name="Pisabarro A.G."/>
            <person name="Walton J.D."/>
            <person name="Blanchette R.A."/>
            <person name="Henrissat B."/>
            <person name="Martin F."/>
            <person name="Cullen D."/>
            <person name="Hibbett D.S."/>
            <person name="Grigoriev I.V."/>
        </authorList>
    </citation>
    <scope>NUCLEOTIDE SEQUENCE [LARGE SCALE GENOMIC DNA]</scope>
    <source>
        <strain evidence="3">CBS 339.88</strain>
    </source>
</reference>
<dbReference type="HOGENOM" id="CLU_1669502_0_0_1"/>
<evidence type="ECO:0000256" key="1">
    <source>
        <dbReference type="SAM" id="MobiDB-lite"/>
    </source>
</evidence>
<evidence type="ECO:0000313" key="2">
    <source>
        <dbReference type="EMBL" id="KDR78237.1"/>
    </source>
</evidence>
<feature type="region of interest" description="Disordered" evidence="1">
    <location>
        <begin position="1"/>
        <end position="20"/>
    </location>
</feature>
<proteinExistence type="predicted"/>
<feature type="region of interest" description="Disordered" evidence="1">
    <location>
        <begin position="42"/>
        <end position="72"/>
    </location>
</feature>
<organism evidence="2 3">
    <name type="scientific">Galerina marginata (strain CBS 339.88)</name>
    <dbReference type="NCBI Taxonomy" id="685588"/>
    <lineage>
        <taxon>Eukaryota</taxon>
        <taxon>Fungi</taxon>
        <taxon>Dikarya</taxon>
        <taxon>Basidiomycota</taxon>
        <taxon>Agaricomycotina</taxon>
        <taxon>Agaricomycetes</taxon>
        <taxon>Agaricomycetidae</taxon>
        <taxon>Agaricales</taxon>
        <taxon>Agaricineae</taxon>
        <taxon>Strophariaceae</taxon>
        <taxon>Galerina</taxon>
    </lineage>
</organism>
<dbReference type="AlphaFoldDB" id="A0A067T792"/>
<accession>A0A067T792</accession>
<name>A0A067T792_GALM3</name>
<dbReference type="OrthoDB" id="3215388at2759"/>
<evidence type="ECO:0000313" key="3">
    <source>
        <dbReference type="Proteomes" id="UP000027222"/>
    </source>
</evidence>
<protein>
    <submittedName>
        <fullName evidence="2">Uncharacterized protein</fullName>
    </submittedName>
</protein>
<dbReference type="Proteomes" id="UP000027222">
    <property type="component" value="Unassembled WGS sequence"/>
</dbReference>
<keyword evidence="3" id="KW-1185">Reference proteome</keyword>
<sequence>MESSSSTSSLTSSSFHVSTSRKISFGKLSSLYGFSGSIPYLPKKSSQSPKSSPKSKQPSKSLLSSSTHSSVVQSPKDYETSFAHLSSTYGFGGSVPSLPPSVPEQPKPFVSSQAKVVQSSNVKDYEKSFGQLSSVYGFGSPVSSVSKK</sequence>
<dbReference type="EMBL" id="KL142375">
    <property type="protein sequence ID" value="KDR78237.1"/>
    <property type="molecule type" value="Genomic_DNA"/>
</dbReference>